<evidence type="ECO:0000256" key="6">
    <source>
        <dbReference type="ARBA" id="ARBA00048348"/>
    </source>
</evidence>
<dbReference type="PANTHER" id="PTHR11002">
    <property type="entry name" value="CARBONIC ANHYDRASE"/>
    <property type="match status" value="1"/>
</dbReference>
<feature type="binding site" evidence="7">
    <location>
        <position position="52"/>
    </location>
    <ligand>
        <name>Zn(2+)</name>
        <dbReference type="ChEBI" id="CHEBI:29105"/>
    </ligand>
</feature>
<dbReference type="OrthoDB" id="10248475at2759"/>
<evidence type="ECO:0000256" key="8">
    <source>
        <dbReference type="RuleBase" id="RU003956"/>
    </source>
</evidence>
<dbReference type="Gene3D" id="3.40.1050.10">
    <property type="entry name" value="Carbonic anhydrase"/>
    <property type="match status" value="1"/>
</dbReference>
<dbReference type="SUPFAM" id="SSF53056">
    <property type="entry name" value="beta-carbonic anhydrase, cab"/>
    <property type="match status" value="1"/>
</dbReference>
<evidence type="ECO:0000256" key="7">
    <source>
        <dbReference type="PIRSR" id="PIRSR601765-1"/>
    </source>
</evidence>
<feature type="binding site" evidence="7">
    <location>
        <position position="54"/>
    </location>
    <ligand>
        <name>Zn(2+)</name>
        <dbReference type="ChEBI" id="CHEBI:29105"/>
    </ligand>
</feature>
<comment type="similarity">
    <text evidence="1 8">Belongs to the beta-class carbonic anhydrase family.</text>
</comment>
<comment type="catalytic activity">
    <reaction evidence="6 8">
        <text>hydrogencarbonate + H(+) = CO2 + H2O</text>
        <dbReference type="Rhea" id="RHEA:10748"/>
        <dbReference type="ChEBI" id="CHEBI:15377"/>
        <dbReference type="ChEBI" id="CHEBI:15378"/>
        <dbReference type="ChEBI" id="CHEBI:16526"/>
        <dbReference type="ChEBI" id="CHEBI:17544"/>
        <dbReference type="EC" id="4.2.1.1"/>
    </reaction>
</comment>
<dbReference type="EC" id="4.2.1.1" evidence="2 8"/>
<proteinExistence type="inferred from homology"/>
<accession>A0A9P3GG06</accession>
<dbReference type="InterPro" id="IPR036874">
    <property type="entry name" value="Carbonic_anhydrase_sf"/>
</dbReference>
<gene>
    <name evidence="9" type="ORF">PsYK624_104060</name>
</gene>
<dbReference type="Pfam" id="PF00484">
    <property type="entry name" value="Pro_CA"/>
    <property type="match status" value="1"/>
</dbReference>
<dbReference type="PANTHER" id="PTHR11002:SF76">
    <property type="entry name" value="CARBONIC ANHYDRASE"/>
    <property type="match status" value="1"/>
</dbReference>
<dbReference type="AlphaFoldDB" id="A0A9P3GG06"/>
<keyword evidence="4 7" id="KW-0862">Zinc</keyword>
<dbReference type="GO" id="GO:0008270">
    <property type="term" value="F:zinc ion binding"/>
    <property type="evidence" value="ECO:0007669"/>
    <property type="project" value="UniProtKB-UniRule"/>
</dbReference>
<evidence type="ECO:0000313" key="10">
    <source>
        <dbReference type="Proteomes" id="UP000703269"/>
    </source>
</evidence>
<evidence type="ECO:0000256" key="3">
    <source>
        <dbReference type="ARBA" id="ARBA00022723"/>
    </source>
</evidence>
<dbReference type="Proteomes" id="UP000703269">
    <property type="component" value="Unassembled WGS sequence"/>
</dbReference>
<comment type="caution">
    <text evidence="9">The sequence shown here is derived from an EMBL/GenBank/DDBJ whole genome shotgun (WGS) entry which is preliminary data.</text>
</comment>
<dbReference type="GO" id="GO:0034599">
    <property type="term" value="P:cellular response to oxidative stress"/>
    <property type="evidence" value="ECO:0007669"/>
    <property type="project" value="TreeGrafter"/>
</dbReference>
<protein>
    <recommendedName>
        <fullName evidence="2 8">Carbonic anhydrase</fullName>
        <ecNumber evidence="2 8">4.2.1.1</ecNumber>
    </recommendedName>
    <alternativeName>
        <fullName evidence="8">Carbonate dehydratase</fullName>
    </alternativeName>
</protein>
<dbReference type="GO" id="GO:0004089">
    <property type="term" value="F:carbonate dehydratase activity"/>
    <property type="evidence" value="ECO:0007669"/>
    <property type="project" value="UniProtKB-UniRule"/>
</dbReference>
<dbReference type="EMBL" id="BPQB01000038">
    <property type="protein sequence ID" value="GJE94238.1"/>
    <property type="molecule type" value="Genomic_DNA"/>
</dbReference>
<keyword evidence="3 7" id="KW-0479">Metal-binding</keyword>
<feature type="binding site" evidence="7">
    <location>
        <position position="108"/>
    </location>
    <ligand>
        <name>Zn(2+)</name>
        <dbReference type="ChEBI" id="CHEBI:29105"/>
    </ligand>
</feature>
<evidence type="ECO:0000256" key="4">
    <source>
        <dbReference type="ARBA" id="ARBA00022833"/>
    </source>
</evidence>
<organism evidence="9 10">
    <name type="scientific">Phanerochaete sordida</name>
    <dbReference type="NCBI Taxonomy" id="48140"/>
    <lineage>
        <taxon>Eukaryota</taxon>
        <taxon>Fungi</taxon>
        <taxon>Dikarya</taxon>
        <taxon>Basidiomycota</taxon>
        <taxon>Agaricomycotina</taxon>
        <taxon>Agaricomycetes</taxon>
        <taxon>Polyporales</taxon>
        <taxon>Phanerochaetaceae</taxon>
        <taxon>Phanerochaete</taxon>
    </lineage>
</organism>
<sequence length="237" mass="26332">MMAQPVRPYPIHILQELLNQNKSWATRVEQRDPGFFRRSAESQHPKVLWIGCCDSREPESVIMDCMPGQIFTHRNIANQVQLNDPNGISAITYAVAELGVEHIVIGGHTRCGGVAVCLDHAPDKAAAFNPVKASYGATEPHETATWPPPYPLDVWLTPLRHLAETQPHPPTVLELVKLNVKQQVENIVKTEVVRNHWAGTGKGSLIGVHGWMYELETGVLHDLHYSIYGPNGPGPRE</sequence>
<keyword evidence="10" id="KW-1185">Reference proteome</keyword>
<evidence type="ECO:0000256" key="2">
    <source>
        <dbReference type="ARBA" id="ARBA00012925"/>
    </source>
</evidence>
<dbReference type="GO" id="GO:0071244">
    <property type="term" value="P:cellular response to carbon dioxide"/>
    <property type="evidence" value="ECO:0007669"/>
    <property type="project" value="TreeGrafter"/>
</dbReference>
<keyword evidence="5 8" id="KW-0456">Lyase</keyword>
<comment type="cofactor">
    <cofactor evidence="7">
        <name>Zn(2+)</name>
        <dbReference type="ChEBI" id="CHEBI:29105"/>
    </cofactor>
    <text evidence="7">Binds 1 zinc ion per subunit.</text>
</comment>
<evidence type="ECO:0000256" key="1">
    <source>
        <dbReference type="ARBA" id="ARBA00006217"/>
    </source>
</evidence>
<name>A0A9P3GG06_9APHY</name>
<dbReference type="SMART" id="SM00947">
    <property type="entry name" value="Pro_CA"/>
    <property type="match status" value="1"/>
</dbReference>
<reference evidence="9 10" key="1">
    <citation type="submission" date="2021-08" db="EMBL/GenBank/DDBJ databases">
        <title>Draft Genome Sequence of Phanerochaete sordida strain YK-624.</title>
        <authorList>
            <person name="Mori T."/>
            <person name="Dohra H."/>
            <person name="Suzuki T."/>
            <person name="Kawagishi H."/>
            <person name="Hirai H."/>
        </authorList>
    </citation>
    <scope>NUCLEOTIDE SEQUENCE [LARGE SCALE GENOMIC DNA]</scope>
    <source>
        <strain evidence="9 10">YK-624</strain>
    </source>
</reference>
<comment type="function">
    <text evidence="8">Reversible hydration of carbon dioxide.</text>
</comment>
<feature type="binding site" evidence="7">
    <location>
        <position position="111"/>
    </location>
    <ligand>
        <name>Zn(2+)</name>
        <dbReference type="ChEBI" id="CHEBI:29105"/>
    </ligand>
</feature>
<evidence type="ECO:0000256" key="5">
    <source>
        <dbReference type="ARBA" id="ARBA00023239"/>
    </source>
</evidence>
<evidence type="ECO:0000313" key="9">
    <source>
        <dbReference type="EMBL" id="GJE94238.1"/>
    </source>
</evidence>
<dbReference type="InterPro" id="IPR001765">
    <property type="entry name" value="Carbonic_anhydrase"/>
</dbReference>